<sequence>MECRLEAHRIVSISLGKMYSARGQRGGAKLHKNLLVSLVLRSARQAFLGGAGEEASQGAFLQGLHPPVTPLLFCLPDGVVFDPLPLCFGGICCSLVCLLFCFCRLPLAAFVL</sequence>
<evidence type="ECO:0000256" key="2">
    <source>
        <dbReference type="SAM" id="Phobius"/>
    </source>
</evidence>
<accession>A0A803SLM7</accession>
<gene>
    <name evidence="3" type="primary">ier5</name>
</gene>
<dbReference type="Proteomes" id="UP000001646">
    <property type="component" value="Chromosome 4"/>
</dbReference>
<reference evidence="3" key="2">
    <citation type="submission" date="2025-08" db="UniProtKB">
        <authorList>
            <consortium name="Ensembl"/>
        </authorList>
    </citation>
    <scope>IDENTIFICATION</scope>
</reference>
<dbReference type="InterPro" id="IPR008653">
    <property type="entry name" value="IER"/>
</dbReference>
<dbReference type="Ensembl" id="ENSACAT00000041289.1">
    <property type="protein sequence ID" value="ENSACAP00000023867.1"/>
    <property type="gene ID" value="ENSACAG00000035861.1"/>
</dbReference>
<evidence type="ECO:0000313" key="4">
    <source>
        <dbReference type="Proteomes" id="UP000001646"/>
    </source>
</evidence>
<evidence type="ECO:0000313" key="3">
    <source>
        <dbReference type="Ensembl" id="ENSACAP00000023867.1"/>
    </source>
</evidence>
<feature type="transmembrane region" description="Helical" evidence="2">
    <location>
        <begin position="88"/>
        <end position="111"/>
    </location>
</feature>
<reference evidence="3" key="3">
    <citation type="submission" date="2025-09" db="UniProtKB">
        <authorList>
            <consortium name="Ensembl"/>
        </authorList>
    </citation>
    <scope>IDENTIFICATION</scope>
</reference>
<comment type="similarity">
    <text evidence="1">Belongs to the IER family.</text>
</comment>
<proteinExistence type="inferred from homology"/>
<name>A0A803SLM7_ANOCA</name>
<keyword evidence="2" id="KW-0812">Transmembrane</keyword>
<organism evidence="3 4">
    <name type="scientific">Anolis carolinensis</name>
    <name type="common">Green anole</name>
    <name type="synonym">American chameleon</name>
    <dbReference type="NCBI Taxonomy" id="28377"/>
    <lineage>
        <taxon>Eukaryota</taxon>
        <taxon>Metazoa</taxon>
        <taxon>Chordata</taxon>
        <taxon>Craniata</taxon>
        <taxon>Vertebrata</taxon>
        <taxon>Euteleostomi</taxon>
        <taxon>Lepidosauria</taxon>
        <taxon>Squamata</taxon>
        <taxon>Bifurcata</taxon>
        <taxon>Unidentata</taxon>
        <taxon>Episquamata</taxon>
        <taxon>Toxicofera</taxon>
        <taxon>Iguania</taxon>
        <taxon>Dactyloidae</taxon>
        <taxon>Anolis</taxon>
    </lineage>
</organism>
<dbReference type="GeneTree" id="ENSGT00900000141021"/>
<dbReference type="InParanoid" id="A0A803SLM7"/>
<protein>
    <recommendedName>
        <fullName evidence="5">Immediate early response 5</fullName>
    </recommendedName>
</protein>
<evidence type="ECO:0008006" key="5">
    <source>
        <dbReference type="Google" id="ProtNLM"/>
    </source>
</evidence>
<keyword evidence="4" id="KW-1185">Reference proteome</keyword>
<dbReference type="Pfam" id="PF05760">
    <property type="entry name" value="IER"/>
    <property type="match status" value="1"/>
</dbReference>
<keyword evidence="2" id="KW-1133">Transmembrane helix</keyword>
<dbReference type="PANTHER" id="PTHR15895">
    <property type="entry name" value="IMMEDIATE EARLY RESPONSE GENE"/>
    <property type="match status" value="1"/>
</dbReference>
<reference evidence="3 4" key="1">
    <citation type="submission" date="2009-12" db="EMBL/GenBank/DDBJ databases">
        <title>The Genome Sequence of Anolis carolinensis (Green Anole Lizard).</title>
        <authorList>
            <consortium name="The Genome Sequencing Platform"/>
            <person name="Di Palma F."/>
            <person name="Alfoldi J."/>
            <person name="Heiman D."/>
            <person name="Young S."/>
            <person name="Grabherr M."/>
            <person name="Johnson J."/>
            <person name="Lander E.S."/>
            <person name="Lindblad-Toh K."/>
        </authorList>
    </citation>
    <scope>NUCLEOTIDE SEQUENCE [LARGE SCALE GENOMIC DNA]</scope>
    <source>
        <strain evidence="3 4">JBL SC #1</strain>
    </source>
</reference>
<keyword evidence="2" id="KW-0472">Membrane</keyword>
<dbReference type="AlphaFoldDB" id="A0A803SLM7"/>
<evidence type="ECO:0000256" key="1">
    <source>
        <dbReference type="ARBA" id="ARBA00006186"/>
    </source>
</evidence>